<reference evidence="1" key="1">
    <citation type="journal article" date="2020" name="bioRxiv">
        <title>Chromosome-level reference genome of the European wasp spider Argiope bruennichi: a resource for studies on range expansion and evolutionary adaptation.</title>
        <authorList>
            <person name="Sheffer M.M."/>
            <person name="Hoppe A."/>
            <person name="Krehenwinkel H."/>
            <person name="Uhl G."/>
            <person name="Kuss A.W."/>
            <person name="Jensen L."/>
            <person name="Jensen C."/>
            <person name="Gillespie R.G."/>
            <person name="Hoff K.J."/>
            <person name="Prost S."/>
        </authorList>
    </citation>
    <scope>NUCLEOTIDE SEQUENCE</scope>
</reference>
<comment type="caution">
    <text evidence="1">The sequence shown here is derived from an EMBL/GenBank/DDBJ whole genome shotgun (WGS) entry which is preliminary data.</text>
</comment>
<organism evidence="1 2">
    <name type="scientific">Argiope bruennichi</name>
    <name type="common">Wasp spider</name>
    <name type="synonym">Aranea bruennichi</name>
    <dbReference type="NCBI Taxonomy" id="94029"/>
    <lineage>
        <taxon>Eukaryota</taxon>
        <taxon>Metazoa</taxon>
        <taxon>Ecdysozoa</taxon>
        <taxon>Arthropoda</taxon>
        <taxon>Chelicerata</taxon>
        <taxon>Arachnida</taxon>
        <taxon>Araneae</taxon>
        <taxon>Araneomorphae</taxon>
        <taxon>Entelegynae</taxon>
        <taxon>Araneoidea</taxon>
        <taxon>Araneidae</taxon>
        <taxon>Argiope</taxon>
    </lineage>
</organism>
<evidence type="ECO:0000313" key="2">
    <source>
        <dbReference type="Proteomes" id="UP000807504"/>
    </source>
</evidence>
<dbReference type="EMBL" id="JABXBU010000732">
    <property type="protein sequence ID" value="KAF8784122.1"/>
    <property type="molecule type" value="Genomic_DNA"/>
</dbReference>
<name>A0A8T0F0X3_ARGBR</name>
<dbReference type="AlphaFoldDB" id="A0A8T0F0X3"/>
<proteinExistence type="predicted"/>
<evidence type="ECO:0000313" key="1">
    <source>
        <dbReference type="EMBL" id="KAF8784122.1"/>
    </source>
</evidence>
<reference evidence="1" key="2">
    <citation type="submission" date="2020-06" db="EMBL/GenBank/DDBJ databases">
        <authorList>
            <person name="Sheffer M."/>
        </authorList>
    </citation>
    <scope>NUCLEOTIDE SEQUENCE</scope>
</reference>
<gene>
    <name evidence="1" type="ORF">HNY73_011651</name>
</gene>
<protein>
    <submittedName>
        <fullName evidence="1">Uncharacterized protein</fullName>
    </submittedName>
</protein>
<sequence length="334" mass="38330">MWFKINFSSDDEEDFGLAFILGVDSNFYCRLTDLLKLIYPSRNPYKLIKRFKTSKNARTIRAVIPPTVPVTYPYMKILSLEEAVNLANETPEGCRIADYLKDFFQTGHVEPIPMKTRFGSVYYCTNPLKSAVFRVAPRDGERSISVTELMQVARNKFSTFYDRLTPKSPRVSKRHAVNESASSTPCEGNLLVITDPEELKQHEWRLLCSTTLTENNNVVVEKQFEPKNSSESNNVIVEKEFEPKNSSESNNVIVEESKPKILSENNKMNMDIDEDTQSAETNTGDDNPFKVTFSHVPKEIEWFDGKNIYVFKRFGCTVLKIEDNDVVIKQEVMN</sequence>
<dbReference type="Proteomes" id="UP000807504">
    <property type="component" value="Unassembled WGS sequence"/>
</dbReference>
<accession>A0A8T0F0X3</accession>
<keyword evidence="2" id="KW-1185">Reference proteome</keyword>